<proteinExistence type="predicted"/>
<organism evidence="10">
    <name type="scientific">Brachypodium distachyon</name>
    <name type="common">Purple false brome</name>
    <name type="synonym">Trachynia distachya</name>
    <dbReference type="NCBI Taxonomy" id="15368"/>
    <lineage>
        <taxon>Eukaryota</taxon>
        <taxon>Viridiplantae</taxon>
        <taxon>Streptophyta</taxon>
        <taxon>Embryophyta</taxon>
        <taxon>Tracheophyta</taxon>
        <taxon>Spermatophyta</taxon>
        <taxon>Magnoliopsida</taxon>
        <taxon>Liliopsida</taxon>
        <taxon>Poales</taxon>
        <taxon>Poaceae</taxon>
        <taxon>BOP clade</taxon>
        <taxon>Pooideae</taxon>
        <taxon>Stipodae</taxon>
        <taxon>Brachypodieae</taxon>
        <taxon>Brachypodium</taxon>
    </lineage>
</organism>
<feature type="compositionally biased region" description="Basic residues" evidence="6">
    <location>
        <begin position="417"/>
        <end position="426"/>
    </location>
</feature>
<dbReference type="PROSITE" id="PS50961">
    <property type="entry name" value="HTH_LA"/>
    <property type="match status" value="1"/>
</dbReference>
<feature type="compositionally biased region" description="Basic and acidic residues" evidence="6">
    <location>
        <begin position="399"/>
        <end position="413"/>
    </location>
</feature>
<comment type="subcellular location">
    <subcellularLocation>
        <location evidence="1">Nucleus</location>
    </subcellularLocation>
</comment>
<dbReference type="STRING" id="15368.A0A0Q3GQX4"/>
<dbReference type="PROSITE" id="PS51939">
    <property type="entry name" value="XRRM"/>
    <property type="match status" value="1"/>
</dbReference>
<dbReference type="GO" id="GO:0042780">
    <property type="term" value="P:tRNA 3'-end processing"/>
    <property type="evidence" value="ECO:0007669"/>
    <property type="project" value="EnsemblPlants"/>
</dbReference>
<dbReference type="InterPro" id="IPR014886">
    <property type="entry name" value="La_xRRM"/>
</dbReference>
<dbReference type="InterPro" id="IPR000504">
    <property type="entry name" value="RRM_dom"/>
</dbReference>
<dbReference type="InterPro" id="IPR035979">
    <property type="entry name" value="RBD_domain_sf"/>
</dbReference>
<dbReference type="SMART" id="SM00715">
    <property type="entry name" value="LA"/>
    <property type="match status" value="1"/>
</dbReference>
<dbReference type="AlphaFoldDB" id="A0A0Q3GQX4"/>
<dbReference type="PROSITE" id="PS50102">
    <property type="entry name" value="RRM"/>
    <property type="match status" value="1"/>
</dbReference>
<evidence type="ECO:0008006" key="13">
    <source>
        <dbReference type="Google" id="ProtNLM"/>
    </source>
</evidence>
<evidence type="ECO:0000256" key="1">
    <source>
        <dbReference type="ARBA" id="ARBA00004123"/>
    </source>
</evidence>
<keyword evidence="12" id="KW-1185">Reference proteome</keyword>
<dbReference type="Pfam" id="PF08777">
    <property type="entry name" value="RRM_3"/>
    <property type="match status" value="1"/>
</dbReference>
<dbReference type="GO" id="GO:0005634">
    <property type="term" value="C:nucleus"/>
    <property type="evidence" value="ECO:0000318"/>
    <property type="project" value="GO_Central"/>
</dbReference>
<reference evidence="11" key="3">
    <citation type="submission" date="2018-08" db="UniProtKB">
        <authorList>
            <consortium name="EnsemblPlants"/>
        </authorList>
    </citation>
    <scope>IDENTIFICATION</scope>
    <source>
        <strain evidence="11">cv. Bd21</strain>
    </source>
</reference>
<dbReference type="GO" id="GO:0003729">
    <property type="term" value="F:mRNA binding"/>
    <property type="evidence" value="ECO:0000318"/>
    <property type="project" value="GO_Central"/>
</dbReference>
<feature type="compositionally biased region" description="Basic and acidic residues" evidence="6">
    <location>
        <begin position="247"/>
        <end position="261"/>
    </location>
</feature>
<dbReference type="InterPro" id="IPR012677">
    <property type="entry name" value="Nucleotide-bd_a/b_plait_sf"/>
</dbReference>
<dbReference type="Gramene" id="KQJ83386">
    <property type="protein sequence ID" value="KQJ83386"/>
    <property type="gene ID" value="BRADI_5g14590v3"/>
</dbReference>
<comment type="function">
    <text evidence="4">Binds to the 3' poly(U) terminus of nascent RNA polymerase III transcripts, protecting them from exonuclease digestion and facilitating their folding and maturation.</text>
</comment>
<evidence type="ECO:0000256" key="2">
    <source>
        <dbReference type="ARBA" id="ARBA00022884"/>
    </source>
</evidence>
<dbReference type="GO" id="GO:0031126">
    <property type="term" value="P:sno(s)RNA 3'-end processing"/>
    <property type="evidence" value="ECO:0007669"/>
    <property type="project" value="EnsemblPlants"/>
</dbReference>
<dbReference type="GO" id="GO:1990904">
    <property type="term" value="C:ribonucleoprotein complex"/>
    <property type="evidence" value="ECO:0007669"/>
    <property type="project" value="UniProtKB-UniRule"/>
</dbReference>
<dbReference type="EnsemblPlants" id="KQJ83386">
    <property type="protein sequence ID" value="KQJ83386"/>
    <property type="gene ID" value="BRADI_5g14590v3"/>
</dbReference>
<sequence length="456" mass="50488">MATNAAAASLDEAKAKLVLRQVEFYFSDSNLPRDGFLRKTVEESEDGLVSLALICSFAKMRSHLGLDATVKEDSVPENTVLAVAKVLRCSSALRVSEDGKKVGRANELLKPDEIIEQVDSRSVAASPLPYNVKLEDVQSFFAQYGKVNSVRLPKHVADKRHFCGTALVEFSEEEEANGVMKNNLIFAGADLEIKPKKEFDAEREAKKEAYEKSHPNKNGHDEGYPKGLILAFKLKKILAENDTEQNGGDKVDEADVAKKEGASSPAEESEIDHKETIPENTDVREEQPDDLEELKAADAKSDTKDGNNPSANDKEPVLREDFKEHFAKFGTVRYVDFSKGDDSGYIRFEDSKAAEKARAFAALSDEGGLIMKGHIVTLEPVTGQAEKDYWSEIKGGQGKYKDNRSNRGRDWKNNRGGGRHFAKRGRHSDSHERTSNKAQKNHRAKRALECKGNGSS</sequence>
<evidence type="ECO:0000259" key="7">
    <source>
        <dbReference type="PROSITE" id="PS50102"/>
    </source>
</evidence>
<dbReference type="FunFam" id="1.10.10.10:FF:000795">
    <property type="entry name" value="La protein 2"/>
    <property type="match status" value="1"/>
</dbReference>
<dbReference type="SMART" id="SM00360">
    <property type="entry name" value="RRM"/>
    <property type="match status" value="2"/>
</dbReference>
<dbReference type="Pfam" id="PF00076">
    <property type="entry name" value="RRM_1"/>
    <property type="match status" value="1"/>
</dbReference>
<dbReference type="Pfam" id="PF05383">
    <property type="entry name" value="La"/>
    <property type="match status" value="1"/>
</dbReference>
<dbReference type="InterPro" id="IPR036388">
    <property type="entry name" value="WH-like_DNA-bd_sf"/>
</dbReference>
<evidence type="ECO:0000313" key="11">
    <source>
        <dbReference type="EnsemblPlants" id="KQJ83386"/>
    </source>
</evidence>
<dbReference type="InterPro" id="IPR002344">
    <property type="entry name" value="Lupus_La"/>
</dbReference>
<protein>
    <recommendedName>
        <fullName evidence="13">La protein 1</fullName>
    </recommendedName>
</protein>
<dbReference type="PANTHER" id="PTHR22792">
    <property type="entry name" value="LUPUS LA PROTEIN-RELATED"/>
    <property type="match status" value="1"/>
</dbReference>
<gene>
    <name evidence="11" type="primary">LOC100820966</name>
    <name evidence="10" type="ORF">BRADI_5g14590v3</name>
</gene>
<dbReference type="GO" id="GO:0005654">
    <property type="term" value="C:nucleoplasm"/>
    <property type="evidence" value="ECO:0007669"/>
    <property type="project" value="EnsemblPlants"/>
</dbReference>
<feature type="domain" description="XRRM" evidence="9">
    <location>
        <begin position="285"/>
        <end position="427"/>
    </location>
</feature>
<evidence type="ECO:0000313" key="10">
    <source>
        <dbReference type="EMBL" id="KQJ83386.2"/>
    </source>
</evidence>
<dbReference type="SUPFAM" id="SSF46785">
    <property type="entry name" value="Winged helix' DNA-binding domain"/>
    <property type="match status" value="1"/>
</dbReference>
<dbReference type="GO" id="GO:0005730">
    <property type="term" value="C:nucleolus"/>
    <property type="evidence" value="ECO:0007669"/>
    <property type="project" value="EnsemblPlants"/>
</dbReference>
<dbReference type="SUPFAM" id="SSF54928">
    <property type="entry name" value="RNA-binding domain, RBD"/>
    <property type="match status" value="1"/>
</dbReference>
<evidence type="ECO:0000256" key="5">
    <source>
        <dbReference type="PROSITE-ProRule" id="PRU00332"/>
    </source>
</evidence>
<dbReference type="CDD" id="cd08030">
    <property type="entry name" value="LA_like_plant"/>
    <property type="match status" value="1"/>
</dbReference>
<feature type="region of interest" description="Disordered" evidence="6">
    <location>
        <begin position="395"/>
        <end position="456"/>
    </location>
</feature>
<keyword evidence="3" id="KW-0539">Nucleus</keyword>
<evidence type="ECO:0000313" key="12">
    <source>
        <dbReference type="Proteomes" id="UP000008810"/>
    </source>
</evidence>
<evidence type="ECO:0000256" key="6">
    <source>
        <dbReference type="SAM" id="MobiDB-lite"/>
    </source>
</evidence>
<dbReference type="Gene3D" id="3.30.70.330">
    <property type="match status" value="2"/>
</dbReference>
<feature type="region of interest" description="Disordered" evidence="6">
    <location>
        <begin position="243"/>
        <end position="318"/>
    </location>
</feature>
<dbReference type="InterPro" id="IPR045180">
    <property type="entry name" value="La_dom_prot"/>
</dbReference>
<reference evidence="10 11" key="1">
    <citation type="journal article" date="2010" name="Nature">
        <title>Genome sequencing and analysis of the model grass Brachypodium distachyon.</title>
        <authorList>
            <consortium name="International Brachypodium Initiative"/>
        </authorList>
    </citation>
    <scope>NUCLEOTIDE SEQUENCE [LARGE SCALE GENOMIC DNA]</scope>
    <source>
        <strain evidence="10 11">Bd21</strain>
    </source>
</reference>
<accession>A0A0Q3GQX4</accession>
<keyword evidence="2 5" id="KW-0694">RNA-binding</keyword>
<evidence type="ECO:0000256" key="3">
    <source>
        <dbReference type="ARBA" id="ARBA00023242"/>
    </source>
</evidence>
<dbReference type="InterPro" id="IPR006630">
    <property type="entry name" value="La_HTH"/>
</dbReference>
<dbReference type="Gene3D" id="1.10.10.10">
    <property type="entry name" value="Winged helix-like DNA-binding domain superfamily/Winged helix DNA-binding domain"/>
    <property type="match status" value="1"/>
</dbReference>
<dbReference type="Proteomes" id="UP000008810">
    <property type="component" value="Chromosome 5"/>
</dbReference>
<dbReference type="OrthoDB" id="439993at2759"/>
<feature type="region of interest" description="Disordered" evidence="6">
    <location>
        <begin position="199"/>
        <end position="224"/>
    </location>
</feature>
<feature type="domain" description="RRM" evidence="7">
    <location>
        <begin position="121"/>
        <end position="198"/>
    </location>
</feature>
<dbReference type="ExpressionAtlas" id="A0A0Q3GQX4">
    <property type="expression patterns" value="baseline"/>
</dbReference>
<feature type="compositionally biased region" description="Basic and acidic residues" evidence="6">
    <location>
        <begin position="293"/>
        <end position="305"/>
    </location>
</feature>
<name>A0A0Q3GQX4_BRADI</name>
<dbReference type="GO" id="GO:0009793">
    <property type="term" value="P:embryo development ending in seed dormancy"/>
    <property type="evidence" value="ECO:0007669"/>
    <property type="project" value="EnsemblPlants"/>
</dbReference>
<dbReference type="InterPro" id="IPR036390">
    <property type="entry name" value="WH_DNA-bd_sf"/>
</dbReference>
<dbReference type="PANTHER" id="PTHR22792:SF140">
    <property type="entry name" value="ACHILLES, ISOFORM A"/>
    <property type="match status" value="1"/>
</dbReference>
<dbReference type="EMBL" id="CM000884">
    <property type="protein sequence ID" value="KQJ83386.2"/>
    <property type="molecule type" value="Genomic_DNA"/>
</dbReference>
<evidence type="ECO:0000259" key="8">
    <source>
        <dbReference type="PROSITE" id="PS50961"/>
    </source>
</evidence>
<evidence type="ECO:0000259" key="9">
    <source>
        <dbReference type="PROSITE" id="PS51939"/>
    </source>
</evidence>
<reference evidence="10" key="2">
    <citation type="submission" date="2017-06" db="EMBL/GenBank/DDBJ databases">
        <title>WGS assembly of Brachypodium distachyon.</title>
        <authorList>
            <consortium name="The International Brachypodium Initiative"/>
            <person name="Lucas S."/>
            <person name="Harmon-Smith M."/>
            <person name="Lail K."/>
            <person name="Tice H."/>
            <person name="Grimwood J."/>
            <person name="Bruce D."/>
            <person name="Barry K."/>
            <person name="Shu S."/>
            <person name="Lindquist E."/>
            <person name="Wang M."/>
            <person name="Pitluck S."/>
            <person name="Vogel J.P."/>
            <person name="Garvin D.F."/>
            <person name="Mockler T.C."/>
            <person name="Schmutz J."/>
            <person name="Rokhsar D."/>
            <person name="Bevan M.W."/>
        </authorList>
    </citation>
    <scope>NUCLEOTIDE SEQUENCE</scope>
    <source>
        <strain evidence="10">Bd21</strain>
    </source>
</reference>
<dbReference type="CDD" id="cd12291">
    <property type="entry name" value="RRM1_La"/>
    <property type="match status" value="1"/>
</dbReference>
<dbReference type="GO" id="GO:0006364">
    <property type="term" value="P:rRNA processing"/>
    <property type="evidence" value="ECO:0007669"/>
    <property type="project" value="EnsemblPlants"/>
</dbReference>
<feature type="compositionally biased region" description="Basic and acidic residues" evidence="6">
    <location>
        <begin position="271"/>
        <end position="286"/>
    </location>
</feature>
<dbReference type="FunCoup" id="A0A0Q3GQX4">
    <property type="interactions" value="2244"/>
</dbReference>
<feature type="domain" description="HTH La-type RNA-binding" evidence="8">
    <location>
        <begin position="8"/>
        <end position="114"/>
    </location>
</feature>
<dbReference type="PRINTS" id="PR00302">
    <property type="entry name" value="LUPUSLA"/>
</dbReference>
<evidence type="ECO:0000256" key="4">
    <source>
        <dbReference type="ARBA" id="ARBA00057261"/>
    </source>
</evidence>